<proteinExistence type="predicted"/>
<keyword evidence="1" id="KW-0472">Membrane</keyword>
<dbReference type="Proteomes" id="UP000799444">
    <property type="component" value="Unassembled WGS sequence"/>
</dbReference>
<sequence length="74" mass="8627">MPSPTQARFFLRSASKYLTEPHPFSRNPVTMQAHAVPLRPYFNHMKKTARFYFPMATVILGWPLACSWYFNGSM</sequence>
<protein>
    <submittedName>
        <fullName evidence="2">Uncharacterized protein</fullName>
    </submittedName>
</protein>
<evidence type="ECO:0000313" key="3">
    <source>
        <dbReference type="Proteomes" id="UP000799444"/>
    </source>
</evidence>
<name>A0A9P4R387_9PLEO</name>
<keyword evidence="1" id="KW-0812">Transmembrane</keyword>
<comment type="caution">
    <text evidence="2">The sequence shown here is derived from an EMBL/GenBank/DDBJ whole genome shotgun (WGS) entry which is preliminary data.</text>
</comment>
<organism evidence="2 3">
    <name type="scientific">Polyplosphaeria fusca</name>
    <dbReference type="NCBI Taxonomy" id="682080"/>
    <lineage>
        <taxon>Eukaryota</taxon>
        <taxon>Fungi</taxon>
        <taxon>Dikarya</taxon>
        <taxon>Ascomycota</taxon>
        <taxon>Pezizomycotina</taxon>
        <taxon>Dothideomycetes</taxon>
        <taxon>Pleosporomycetidae</taxon>
        <taxon>Pleosporales</taxon>
        <taxon>Tetraplosphaeriaceae</taxon>
        <taxon>Polyplosphaeria</taxon>
    </lineage>
</organism>
<dbReference type="EMBL" id="ML996131">
    <property type="protein sequence ID" value="KAF2735874.1"/>
    <property type="molecule type" value="Genomic_DNA"/>
</dbReference>
<dbReference type="AlphaFoldDB" id="A0A9P4R387"/>
<evidence type="ECO:0000313" key="2">
    <source>
        <dbReference type="EMBL" id="KAF2735874.1"/>
    </source>
</evidence>
<keyword evidence="1" id="KW-1133">Transmembrane helix</keyword>
<gene>
    <name evidence="2" type="ORF">EJ04DRAFT_180791</name>
</gene>
<keyword evidence="3" id="KW-1185">Reference proteome</keyword>
<evidence type="ECO:0000256" key="1">
    <source>
        <dbReference type="SAM" id="Phobius"/>
    </source>
</evidence>
<reference evidence="2" key="1">
    <citation type="journal article" date="2020" name="Stud. Mycol.">
        <title>101 Dothideomycetes genomes: a test case for predicting lifestyles and emergence of pathogens.</title>
        <authorList>
            <person name="Haridas S."/>
            <person name="Albert R."/>
            <person name="Binder M."/>
            <person name="Bloem J."/>
            <person name="Labutti K."/>
            <person name="Salamov A."/>
            <person name="Andreopoulos B."/>
            <person name="Baker S."/>
            <person name="Barry K."/>
            <person name="Bills G."/>
            <person name="Bluhm B."/>
            <person name="Cannon C."/>
            <person name="Castanera R."/>
            <person name="Culley D."/>
            <person name="Daum C."/>
            <person name="Ezra D."/>
            <person name="Gonzalez J."/>
            <person name="Henrissat B."/>
            <person name="Kuo A."/>
            <person name="Liang C."/>
            <person name="Lipzen A."/>
            <person name="Lutzoni F."/>
            <person name="Magnuson J."/>
            <person name="Mondo S."/>
            <person name="Nolan M."/>
            <person name="Ohm R."/>
            <person name="Pangilinan J."/>
            <person name="Park H.-J."/>
            <person name="Ramirez L."/>
            <person name="Alfaro M."/>
            <person name="Sun H."/>
            <person name="Tritt A."/>
            <person name="Yoshinaga Y."/>
            <person name="Zwiers L.-H."/>
            <person name="Turgeon B."/>
            <person name="Goodwin S."/>
            <person name="Spatafora J."/>
            <person name="Crous P."/>
            <person name="Grigoriev I."/>
        </authorList>
    </citation>
    <scope>NUCLEOTIDE SEQUENCE</scope>
    <source>
        <strain evidence="2">CBS 125425</strain>
    </source>
</reference>
<feature type="transmembrane region" description="Helical" evidence="1">
    <location>
        <begin position="51"/>
        <end position="70"/>
    </location>
</feature>
<accession>A0A9P4R387</accession>
<dbReference type="OrthoDB" id="4829316at2759"/>